<dbReference type="SUPFAM" id="SSF55785">
    <property type="entry name" value="PYP-like sensor domain (PAS domain)"/>
    <property type="match status" value="1"/>
</dbReference>
<dbReference type="InterPro" id="IPR005467">
    <property type="entry name" value="His_kinase_dom"/>
</dbReference>
<dbReference type="InterPro" id="IPR003594">
    <property type="entry name" value="HATPase_dom"/>
</dbReference>
<organism evidence="9 10">
    <name type="scientific">Rhodocytophaga aerolata</name>
    <dbReference type="NCBI Taxonomy" id="455078"/>
    <lineage>
        <taxon>Bacteria</taxon>
        <taxon>Pseudomonadati</taxon>
        <taxon>Bacteroidota</taxon>
        <taxon>Cytophagia</taxon>
        <taxon>Cytophagales</taxon>
        <taxon>Rhodocytophagaceae</taxon>
        <taxon>Rhodocytophaga</taxon>
    </lineage>
</organism>
<evidence type="ECO:0000256" key="5">
    <source>
        <dbReference type="ARBA" id="ARBA00022777"/>
    </source>
</evidence>
<evidence type="ECO:0000256" key="2">
    <source>
        <dbReference type="ARBA" id="ARBA00012438"/>
    </source>
</evidence>
<dbReference type="SMART" id="SM00387">
    <property type="entry name" value="HATPase_c"/>
    <property type="match status" value="1"/>
</dbReference>
<reference evidence="9" key="1">
    <citation type="submission" date="2023-07" db="EMBL/GenBank/DDBJ databases">
        <title>The genome sequence of Rhodocytophaga aerolata KACC 12507.</title>
        <authorList>
            <person name="Zhang X."/>
        </authorList>
    </citation>
    <scope>NUCLEOTIDE SEQUENCE</scope>
    <source>
        <strain evidence="9">KACC 12507</strain>
    </source>
</reference>
<feature type="domain" description="PAS" evidence="8">
    <location>
        <begin position="79"/>
        <end position="141"/>
    </location>
</feature>
<dbReference type="RefSeq" id="WP_302037460.1">
    <property type="nucleotide sequence ID" value="NZ_JAUKPO010000004.1"/>
</dbReference>
<dbReference type="CDD" id="cd00130">
    <property type="entry name" value="PAS"/>
    <property type="match status" value="1"/>
</dbReference>
<evidence type="ECO:0000259" key="8">
    <source>
        <dbReference type="PROSITE" id="PS50112"/>
    </source>
</evidence>
<comment type="catalytic activity">
    <reaction evidence="1">
        <text>ATP + protein L-histidine = ADP + protein N-phospho-L-histidine.</text>
        <dbReference type="EC" id="2.7.13.3"/>
    </reaction>
</comment>
<keyword evidence="10" id="KW-1185">Reference proteome</keyword>
<dbReference type="Pfam" id="PF08448">
    <property type="entry name" value="PAS_4"/>
    <property type="match status" value="1"/>
</dbReference>
<dbReference type="NCBIfam" id="TIGR00229">
    <property type="entry name" value="sensory_box"/>
    <property type="match status" value="1"/>
</dbReference>
<dbReference type="InterPro" id="IPR050351">
    <property type="entry name" value="BphY/WalK/GraS-like"/>
</dbReference>
<evidence type="ECO:0000313" key="10">
    <source>
        <dbReference type="Proteomes" id="UP001168528"/>
    </source>
</evidence>
<keyword evidence="9" id="KW-0547">Nucleotide-binding</keyword>
<dbReference type="SUPFAM" id="SSF47384">
    <property type="entry name" value="Homodimeric domain of signal transducing histidine kinase"/>
    <property type="match status" value="1"/>
</dbReference>
<dbReference type="EMBL" id="JAUKPO010000004">
    <property type="protein sequence ID" value="MDO1446663.1"/>
    <property type="molecule type" value="Genomic_DNA"/>
</dbReference>
<comment type="caution">
    <text evidence="9">The sequence shown here is derived from an EMBL/GenBank/DDBJ whole genome shotgun (WGS) entry which is preliminary data.</text>
</comment>
<evidence type="ECO:0000259" key="7">
    <source>
        <dbReference type="PROSITE" id="PS50109"/>
    </source>
</evidence>
<keyword evidence="9" id="KW-0067">ATP-binding</keyword>
<dbReference type="InterPro" id="IPR036890">
    <property type="entry name" value="HATPase_C_sf"/>
</dbReference>
<evidence type="ECO:0000256" key="1">
    <source>
        <dbReference type="ARBA" id="ARBA00000085"/>
    </source>
</evidence>
<dbReference type="Gene3D" id="1.10.287.130">
    <property type="match status" value="1"/>
</dbReference>
<dbReference type="PROSITE" id="PS50109">
    <property type="entry name" value="HIS_KIN"/>
    <property type="match status" value="1"/>
</dbReference>
<dbReference type="PRINTS" id="PR00344">
    <property type="entry name" value="BCTRLSENSOR"/>
</dbReference>
<dbReference type="PANTHER" id="PTHR42878">
    <property type="entry name" value="TWO-COMPONENT HISTIDINE KINASE"/>
    <property type="match status" value="1"/>
</dbReference>
<dbReference type="SMART" id="SM00388">
    <property type="entry name" value="HisKA"/>
    <property type="match status" value="1"/>
</dbReference>
<keyword evidence="4" id="KW-0808">Transferase</keyword>
<keyword evidence="3" id="KW-0597">Phosphoprotein</keyword>
<name>A0ABT8R5W5_9BACT</name>
<dbReference type="Pfam" id="PF00512">
    <property type="entry name" value="HisKA"/>
    <property type="match status" value="1"/>
</dbReference>
<dbReference type="PROSITE" id="PS50112">
    <property type="entry name" value="PAS"/>
    <property type="match status" value="1"/>
</dbReference>
<dbReference type="InterPro" id="IPR013656">
    <property type="entry name" value="PAS_4"/>
</dbReference>
<dbReference type="Proteomes" id="UP001168528">
    <property type="component" value="Unassembled WGS sequence"/>
</dbReference>
<dbReference type="Gene3D" id="3.30.565.10">
    <property type="entry name" value="Histidine kinase-like ATPase, C-terminal domain"/>
    <property type="match status" value="1"/>
</dbReference>
<dbReference type="InterPro" id="IPR000014">
    <property type="entry name" value="PAS"/>
</dbReference>
<evidence type="ECO:0000256" key="6">
    <source>
        <dbReference type="ARBA" id="ARBA00023136"/>
    </source>
</evidence>
<dbReference type="InterPro" id="IPR036097">
    <property type="entry name" value="HisK_dim/P_sf"/>
</dbReference>
<dbReference type="EC" id="2.7.13.3" evidence="2"/>
<feature type="domain" description="Histidine kinase" evidence="7">
    <location>
        <begin position="208"/>
        <end position="420"/>
    </location>
</feature>
<evidence type="ECO:0000256" key="4">
    <source>
        <dbReference type="ARBA" id="ARBA00022679"/>
    </source>
</evidence>
<keyword evidence="6" id="KW-0472">Membrane</keyword>
<dbReference type="InterPro" id="IPR035965">
    <property type="entry name" value="PAS-like_dom_sf"/>
</dbReference>
<keyword evidence="5" id="KW-0418">Kinase</keyword>
<dbReference type="InterPro" id="IPR003661">
    <property type="entry name" value="HisK_dim/P_dom"/>
</dbReference>
<dbReference type="PANTHER" id="PTHR42878:SF15">
    <property type="entry name" value="BACTERIOPHYTOCHROME"/>
    <property type="match status" value="1"/>
</dbReference>
<dbReference type="Gene3D" id="3.30.450.20">
    <property type="entry name" value="PAS domain"/>
    <property type="match status" value="1"/>
</dbReference>
<evidence type="ECO:0000256" key="3">
    <source>
        <dbReference type="ARBA" id="ARBA00022553"/>
    </source>
</evidence>
<protein>
    <recommendedName>
        <fullName evidence="2">histidine kinase</fullName>
        <ecNumber evidence="2">2.7.13.3</ecNumber>
    </recommendedName>
</protein>
<dbReference type="CDD" id="cd00082">
    <property type="entry name" value="HisKA"/>
    <property type="match status" value="1"/>
</dbReference>
<dbReference type="SUPFAM" id="SSF55874">
    <property type="entry name" value="ATPase domain of HSP90 chaperone/DNA topoisomerase II/histidine kinase"/>
    <property type="match status" value="1"/>
</dbReference>
<dbReference type="Pfam" id="PF02518">
    <property type="entry name" value="HATPase_c"/>
    <property type="match status" value="1"/>
</dbReference>
<dbReference type="CDD" id="cd00075">
    <property type="entry name" value="HATPase"/>
    <property type="match status" value="1"/>
</dbReference>
<dbReference type="InterPro" id="IPR004358">
    <property type="entry name" value="Sig_transdc_His_kin-like_C"/>
</dbReference>
<accession>A0ABT8R5W5</accession>
<proteinExistence type="predicted"/>
<gene>
    <name evidence="9" type="ORF">Q0590_10400</name>
</gene>
<dbReference type="GO" id="GO:0005524">
    <property type="term" value="F:ATP binding"/>
    <property type="evidence" value="ECO:0007669"/>
    <property type="project" value="UniProtKB-KW"/>
</dbReference>
<sequence length="421" mass="47774">MGNKISTIEPRTISYISVVKDPAGEAGFGIDLVSEETTENDHTEKSVNNKSRLAVRHSEDTVVQVGVVSPGNTSYTMDINQLPFPTIICDTDFQISVVNSSMNEFTGLPATAYTGKTFLEFVQEDYIANLLSLKDQALLSGKDTTETEIYLSVNGQANRCVLVKSKTLRDHFGTARQFLLQLVDLSHRNATEERLRKKSEELERFVYSTSHDLRAPLRSILGLIYIIQQETDQDAVRTYLEMIRSSVNRMDNFIKEIVDLSRNSRQPINTEEIDLKEVVTEIFDSLRFIPGAEKIDFILTIKQARPFVSDISRIKVVLNNLISNAIAYHRMHQEHPFIEVRINVTNKYCCIEVIDNGRGIQQEHQTKIFDMFYRASDDAKGSGLGLYIVKEAVQKLNGEIRIKSTWGEGTTFSLKFFNHTL</sequence>
<evidence type="ECO:0000313" key="9">
    <source>
        <dbReference type="EMBL" id="MDO1446663.1"/>
    </source>
</evidence>